<dbReference type="EMBL" id="WHOB01000016">
    <property type="protein sequence ID" value="NOU77679.1"/>
    <property type="molecule type" value="Genomic_DNA"/>
</dbReference>
<dbReference type="SUPFAM" id="SSF54427">
    <property type="entry name" value="NTF2-like"/>
    <property type="match status" value="1"/>
</dbReference>
<reference evidence="1 2" key="1">
    <citation type="submission" date="2019-10" db="EMBL/GenBank/DDBJ databases">
        <title>Description of Paenibacillus terricola sp. nov.</title>
        <authorList>
            <person name="Carlier A."/>
            <person name="Qi S."/>
        </authorList>
    </citation>
    <scope>NUCLEOTIDE SEQUENCE [LARGE SCALE GENOMIC DNA]</scope>
    <source>
        <strain evidence="1 2">LMG 31459</strain>
    </source>
</reference>
<proteinExistence type="predicted"/>
<sequence length="123" mass="14672">MIEREQVIEKYFQSWIHKNNSILSQIFDLNITYTECYGPEYHGLATITKWFDDWNIRGTVLSWKTKQFIHQGSMTAVEWYFECEFESEVGAFDGVSLIEFNTENLMVNVKEFQSKTPHYYPYA</sequence>
<keyword evidence="2" id="KW-1185">Reference proteome</keyword>
<evidence type="ECO:0000313" key="2">
    <source>
        <dbReference type="Proteomes" id="UP000596857"/>
    </source>
</evidence>
<gene>
    <name evidence="1" type="ORF">GC101_02180</name>
</gene>
<comment type="caution">
    <text evidence="1">The sequence shown here is derived from an EMBL/GenBank/DDBJ whole genome shotgun (WGS) entry which is preliminary data.</text>
</comment>
<dbReference type="RefSeq" id="WP_171715931.1">
    <property type="nucleotide sequence ID" value="NZ_WHOB01000016.1"/>
</dbReference>
<accession>A0ABX1YBB6</accession>
<name>A0ABX1YBB6_9BACL</name>
<evidence type="ECO:0000313" key="1">
    <source>
        <dbReference type="EMBL" id="NOU77679.1"/>
    </source>
</evidence>
<organism evidence="1 2">
    <name type="scientific">Paenibacillus phytohabitans</name>
    <dbReference type="NCBI Taxonomy" id="2654978"/>
    <lineage>
        <taxon>Bacteria</taxon>
        <taxon>Bacillati</taxon>
        <taxon>Bacillota</taxon>
        <taxon>Bacilli</taxon>
        <taxon>Bacillales</taxon>
        <taxon>Paenibacillaceae</taxon>
        <taxon>Paenibacillus</taxon>
    </lineage>
</organism>
<dbReference type="InterPro" id="IPR032710">
    <property type="entry name" value="NTF2-like_dom_sf"/>
</dbReference>
<dbReference type="Gene3D" id="3.10.450.50">
    <property type="match status" value="1"/>
</dbReference>
<protein>
    <submittedName>
        <fullName evidence="1">Nuclear transport factor 2 family protein</fullName>
    </submittedName>
</protein>
<dbReference type="Proteomes" id="UP000596857">
    <property type="component" value="Unassembled WGS sequence"/>
</dbReference>